<feature type="region of interest" description="Disordered" evidence="1">
    <location>
        <begin position="1"/>
        <end position="65"/>
    </location>
</feature>
<dbReference type="AlphaFoldDB" id="A0A1Q9E0U9"/>
<sequence length="83" mass="9244">MQLEASSCSNITEDSTCCSQASGDSPAQEKGQRQHGAGFTSRKRNIPNQQDRIPPYPFPADFELPFGQDERVNETWRLSIVDA</sequence>
<comment type="caution">
    <text evidence="2">The sequence shown here is derived from an EMBL/GenBank/DDBJ whole genome shotgun (WGS) entry which is preliminary data.</text>
</comment>
<protein>
    <submittedName>
        <fullName evidence="2">Uncharacterized protein</fullName>
    </submittedName>
</protein>
<organism evidence="2 3">
    <name type="scientific">Symbiodinium microadriaticum</name>
    <name type="common">Dinoflagellate</name>
    <name type="synonym">Zooxanthella microadriatica</name>
    <dbReference type="NCBI Taxonomy" id="2951"/>
    <lineage>
        <taxon>Eukaryota</taxon>
        <taxon>Sar</taxon>
        <taxon>Alveolata</taxon>
        <taxon>Dinophyceae</taxon>
        <taxon>Suessiales</taxon>
        <taxon>Symbiodiniaceae</taxon>
        <taxon>Symbiodinium</taxon>
    </lineage>
</organism>
<keyword evidence="3" id="KW-1185">Reference proteome</keyword>
<evidence type="ECO:0000313" key="3">
    <source>
        <dbReference type="Proteomes" id="UP000186817"/>
    </source>
</evidence>
<name>A0A1Q9E0U9_SYMMI</name>
<dbReference type="OrthoDB" id="10249433at2759"/>
<evidence type="ECO:0000313" key="2">
    <source>
        <dbReference type="EMBL" id="OLQ01027.1"/>
    </source>
</evidence>
<gene>
    <name evidence="2" type="ORF">AK812_SmicGene16270</name>
</gene>
<accession>A0A1Q9E0U9</accession>
<evidence type="ECO:0000256" key="1">
    <source>
        <dbReference type="SAM" id="MobiDB-lite"/>
    </source>
</evidence>
<reference evidence="2 3" key="1">
    <citation type="submission" date="2016-02" db="EMBL/GenBank/DDBJ databases">
        <title>Genome analysis of coral dinoflagellate symbionts highlights evolutionary adaptations to a symbiotic lifestyle.</title>
        <authorList>
            <person name="Aranda M."/>
            <person name="Li Y."/>
            <person name="Liew Y.J."/>
            <person name="Baumgarten S."/>
            <person name="Simakov O."/>
            <person name="Wilson M."/>
            <person name="Piel J."/>
            <person name="Ashoor H."/>
            <person name="Bougouffa S."/>
            <person name="Bajic V.B."/>
            <person name="Ryu T."/>
            <person name="Ravasi T."/>
            <person name="Bayer T."/>
            <person name="Micklem G."/>
            <person name="Kim H."/>
            <person name="Bhak J."/>
            <person name="Lajeunesse T.C."/>
            <person name="Voolstra C.R."/>
        </authorList>
    </citation>
    <scope>NUCLEOTIDE SEQUENCE [LARGE SCALE GENOMIC DNA]</scope>
    <source>
        <strain evidence="2 3">CCMP2467</strain>
    </source>
</reference>
<dbReference type="EMBL" id="LSRX01000307">
    <property type="protein sequence ID" value="OLQ01027.1"/>
    <property type="molecule type" value="Genomic_DNA"/>
</dbReference>
<dbReference type="Proteomes" id="UP000186817">
    <property type="component" value="Unassembled WGS sequence"/>
</dbReference>
<feature type="compositionally biased region" description="Polar residues" evidence="1">
    <location>
        <begin position="1"/>
        <end position="25"/>
    </location>
</feature>
<proteinExistence type="predicted"/>